<dbReference type="OrthoDB" id="10263226at2759"/>
<dbReference type="PROSITE" id="PS00058">
    <property type="entry name" value="DNA_MISMATCH_REPAIR_1"/>
    <property type="match status" value="1"/>
</dbReference>
<protein>
    <recommendedName>
        <fullName evidence="3">DNA mismatch repair protein S5 domain-containing protein</fullName>
    </recommendedName>
</protein>
<name>A0A1E3NJC3_9ASCO</name>
<gene>
    <name evidence="4" type="ORF">PICMEDRAFT_26699</name>
</gene>
<evidence type="ECO:0000259" key="3">
    <source>
        <dbReference type="SMART" id="SM01340"/>
    </source>
</evidence>
<dbReference type="GO" id="GO:0140664">
    <property type="term" value="F:ATP-dependent DNA damage sensor activity"/>
    <property type="evidence" value="ECO:0007669"/>
    <property type="project" value="InterPro"/>
</dbReference>
<evidence type="ECO:0000313" key="4">
    <source>
        <dbReference type="EMBL" id="ODQ46211.1"/>
    </source>
</evidence>
<dbReference type="CDD" id="cd03484">
    <property type="entry name" value="MutL_Trans_hPMS_2_like"/>
    <property type="match status" value="1"/>
</dbReference>
<dbReference type="InterPro" id="IPR020568">
    <property type="entry name" value="Ribosomal_Su5_D2-typ_SF"/>
</dbReference>
<dbReference type="InterPro" id="IPR002099">
    <property type="entry name" value="MutL/Mlh/PMS"/>
</dbReference>
<dbReference type="GO" id="GO:0016887">
    <property type="term" value="F:ATP hydrolysis activity"/>
    <property type="evidence" value="ECO:0007669"/>
    <property type="project" value="InterPro"/>
</dbReference>
<dbReference type="InterPro" id="IPR038973">
    <property type="entry name" value="MutL/Mlh/Pms-like"/>
</dbReference>
<evidence type="ECO:0000256" key="1">
    <source>
        <dbReference type="ARBA" id="ARBA00006082"/>
    </source>
</evidence>
<dbReference type="GO" id="GO:0005524">
    <property type="term" value="F:ATP binding"/>
    <property type="evidence" value="ECO:0007669"/>
    <property type="project" value="InterPro"/>
</dbReference>
<feature type="domain" description="DNA mismatch repair protein S5" evidence="3">
    <location>
        <begin position="215"/>
        <end position="326"/>
    </location>
</feature>
<dbReference type="NCBIfam" id="TIGR00585">
    <property type="entry name" value="mutl"/>
    <property type="match status" value="1"/>
</dbReference>
<keyword evidence="5" id="KW-1185">Reference proteome</keyword>
<dbReference type="Pfam" id="PF13589">
    <property type="entry name" value="HATPase_c_3"/>
    <property type="match status" value="1"/>
</dbReference>
<dbReference type="AlphaFoldDB" id="A0A1E3NJC3"/>
<reference evidence="4 5" key="1">
    <citation type="journal article" date="2016" name="Proc. Natl. Acad. Sci. U.S.A.">
        <title>Comparative genomics of biotechnologically important yeasts.</title>
        <authorList>
            <person name="Riley R."/>
            <person name="Haridas S."/>
            <person name="Wolfe K.H."/>
            <person name="Lopes M.R."/>
            <person name="Hittinger C.T."/>
            <person name="Goeker M."/>
            <person name="Salamov A.A."/>
            <person name="Wisecaver J.H."/>
            <person name="Long T.M."/>
            <person name="Calvey C.H."/>
            <person name="Aerts A.L."/>
            <person name="Barry K.W."/>
            <person name="Choi C."/>
            <person name="Clum A."/>
            <person name="Coughlan A.Y."/>
            <person name="Deshpande S."/>
            <person name="Douglass A.P."/>
            <person name="Hanson S.J."/>
            <person name="Klenk H.-P."/>
            <person name="LaButti K.M."/>
            <person name="Lapidus A."/>
            <person name="Lindquist E.A."/>
            <person name="Lipzen A.M."/>
            <person name="Meier-Kolthoff J.P."/>
            <person name="Ohm R.A."/>
            <person name="Otillar R.P."/>
            <person name="Pangilinan J.L."/>
            <person name="Peng Y."/>
            <person name="Rokas A."/>
            <person name="Rosa C.A."/>
            <person name="Scheuner C."/>
            <person name="Sibirny A.A."/>
            <person name="Slot J.C."/>
            <person name="Stielow J.B."/>
            <person name="Sun H."/>
            <person name="Kurtzman C.P."/>
            <person name="Blackwell M."/>
            <person name="Grigoriev I.V."/>
            <person name="Jeffries T.W."/>
        </authorList>
    </citation>
    <scope>NUCLEOTIDE SEQUENCE [LARGE SCALE GENOMIC DNA]</scope>
    <source>
        <strain evidence="4 5">NRRL Y-2026</strain>
    </source>
</reference>
<evidence type="ECO:0000313" key="5">
    <source>
        <dbReference type="Proteomes" id="UP000094455"/>
    </source>
</evidence>
<accession>A0A1E3NJC3</accession>
<dbReference type="GO" id="GO:0030983">
    <property type="term" value="F:mismatched DNA binding"/>
    <property type="evidence" value="ECO:0007669"/>
    <property type="project" value="InterPro"/>
</dbReference>
<dbReference type="InterPro" id="IPR014721">
    <property type="entry name" value="Ribsml_uS5_D2-typ_fold_subgr"/>
</dbReference>
<dbReference type="CDD" id="cd16926">
    <property type="entry name" value="HATPase_MutL-MLH-PMS-like"/>
    <property type="match status" value="1"/>
</dbReference>
<comment type="similarity">
    <text evidence="1">Belongs to the DNA mismatch repair MutL/HexB family.</text>
</comment>
<dbReference type="InterPro" id="IPR014762">
    <property type="entry name" value="DNA_mismatch_repair_CS"/>
</dbReference>
<dbReference type="PANTHER" id="PTHR10073:SF52">
    <property type="entry name" value="MISMATCH REPAIR ENDONUCLEASE PMS2"/>
    <property type="match status" value="1"/>
</dbReference>
<dbReference type="Gene3D" id="3.30.565.10">
    <property type="entry name" value="Histidine kinase-like ATPase, C-terminal domain"/>
    <property type="match status" value="1"/>
</dbReference>
<dbReference type="Pfam" id="PF01119">
    <property type="entry name" value="DNA_mis_repair"/>
    <property type="match status" value="1"/>
</dbReference>
<dbReference type="FunFam" id="3.30.565.10:FF:000017">
    <property type="entry name" value="PMS1 homolog 1, mismatch repair system component"/>
    <property type="match status" value="1"/>
</dbReference>
<organism evidence="4 5">
    <name type="scientific">Pichia membranifaciens NRRL Y-2026</name>
    <dbReference type="NCBI Taxonomy" id="763406"/>
    <lineage>
        <taxon>Eukaryota</taxon>
        <taxon>Fungi</taxon>
        <taxon>Dikarya</taxon>
        <taxon>Ascomycota</taxon>
        <taxon>Saccharomycotina</taxon>
        <taxon>Pichiomycetes</taxon>
        <taxon>Pichiales</taxon>
        <taxon>Pichiaceae</taxon>
        <taxon>Pichia</taxon>
    </lineage>
</organism>
<dbReference type="SUPFAM" id="SSF54211">
    <property type="entry name" value="Ribosomal protein S5 domain 2-like"/>
    <property type="match status" value="1"/>
</dbReference>
<dbReference type="STRING" id="763406.A0A1E3NJC3"/>
<dbReference type="Gene3D" id="3.30.230.10">
    <property type="match status" value="1"/>
</dbReference>
<dbReference type="Proteomes" id="UP000094455">
    <property type="component" value="Unassembled WGS sequence"/>
</dbReference>
<dbReference type="GO" id="GO:0006298">
    <property type="term" value="P:mismatch repair"/>
    <property type="evidence" value="ECO:0007669"/>
    <property type="project" value="InterPro"/>
</dbReference>
<feature type="non-terminal residue" evidence="4">
    <location>
        <position position="327"/>
    </location>
</feature>
<dbReference type="InterPro" id="IPR013507">
    <property type="entry name" value="DNA_mismatch_S5_2-like"/>
</dbReference>
<dbReference type="InterPro" id="IPR036890">
    <property type="entry name" value="HATPase_C_sf"/>
</dbReference>
<dbReference type="GeneID" id="30179146"/>
<dbReference type="EMBL" id="KV454003">
    <property type="protein sequence ID" value="ODQ46211.1"/>
    <property type="molecule type" value="Genomic_DNA"/>
</dbReference>
<proteinExistence type="inferred from homology"/>
<dbReference type="RefSeq" id="XP_019017324.1">
    <property type="nucleotide sequence ID" value="XM_019162459.1"/>
</dbReference>
<dbReference type="GO" id="GO:0032389">
    <property type="term" value="C:MutLalpha complex"/>
    <property type="evidence" value="ECO:0007669"/>
    <property type="project" value="TreeGrafter"/>
</dbReference>
<dbReference type="PANTHER" id="PTHR10073">
    <property type="entry name" value="DNA MISMATCH REPAIR PROTEIN MLH, PMS, MUTL"/>
    <property type="match status" value="1"/>
</dbReference>
<sequence>ALRRISKEDVHNITSGQVITDLNNIVKELVENSIDANSTSINVTFKKLGSEGLEVSDNGDGIKVEDFPNLCRKNYTSKLENFEKLIDVKTLGFRGEALNSICNVSQVSILTAEASKAPRGYDLTFDKEGDLVAQKLINQSKGTTIKINDIFKNLPVRRLHLEKHSRKEFQKCLQTLMSYLLILTNIRIIVYNVDASGKKKIMMKTAGNSFLKDNIINVYGATGLQGLEEIDLKIDLDEKYSIKITGLLSNSSIGSGRLSKDRQYLYINQRPVEFKKIMKLVNDVYKKFNYLQYPMVLLNLEIHEHLIDINVTPDKKTILMSNKYEMI</sequence>
<evidence type="ECO:0000256" key="2">
    <source>
        <dbReference type="ARBA" id="ARBA00022763"/>
    </source>
</evidence>
<dbReference type="GO" id="GO:0061982">
    <property type="term" value="P:meiosis I cell cycle process"/>
    <property type="evidence" value="ECO:0007669"/>
    <property type="project" value="UniProtKB-ARBA"/>
</dbReference>
<keyword evidence="2" id="KW-0227">DNA damage</keyword>
<dbReference type="SMART" id="SM01340">
    <property type="entry name" value="DNA_mis_repair"/>
    <property type="match status" value="1"/>
</dbReference>
<feature type="non-terminal residue" evidence="4">
    <location>
        <position position="1"/>
    </location>
</feature>
<dbReference type="SUPFAM" id="SSF55874">
    <property type="entry name" value="ATPase domain of HSP90 chaperone/DNA topoisomerase II/histidine kinase"/>
    <property type="match status" value="1"/>
</dbReference>